<dbReference type="AlphaFoldDB" id="A0AAW5DWG0"/>
<gene>
    <name evidence="3" type="ORF">LH440_03910</name>
</gene>
<dbReference type="InterPro" id="IPR057447">
    <property type="entry name" value="Bbp19-like_phage"/>
</dbReference>
<feature type="compositionally biased region" description="Basic and acidic residues" evidence="1">
    <location>
        <begin position="8"/>
        <end position="28"/>
    </location>
</feature>
<organism evidence="3 4">
    <name type="scientific">Laribacter hongkongensis</name>
    <dbReference type="NCBI Taxonomy" id="168471"/>
    <lineage>
        <taxon>Bacteria</taxon>
        <taxon>Pseudomonadati</taxon>
        <taxon>Pseudomonadota</taxon>
        <taxon>Betaproteobacteria</taxon>
        <taxon>Neisseriales</taxon>
        <taxon>Aquaspirillaceae</taxon>
        <taxon>Laribacter</taxon>
    </lineage>
</organism>
<evidence type="ECO:0000259" key="2">
    <source>
        <dbReference type="Pfam" id="PF25181"/>
    </source>
</evidence>
<protein>
    <submittedName>
        <fullName evidence="3">Endopeptidase</fullName>
    </submittedName>
</protein>
<dbReference type="RefSeq" id="WP_193584090.1">
    <property type="nucleotide sequence ID" value="NZ_JAJAWM010000018.1"/>
</dbReference>
<reference evidence="3 4" key="1">
    <citation type="submission" date="2021-10" db="EMBL/GenBank/DDBJ databases">
        <title>Whole-genome sequencing analysis of Laribacter hongkongensis: virulence gene profiles, carbohydrate-active enzyme prediction, and antimicrobial resistance characterization.</title>
        <authorList>
            <person name="Yuan P."/>
            <person name="Zhan Y."/>
            <person name="Chen D."/>
        </authorList>
    </citation>
    <scope>NUCLEOTIDE SEQUENCE [LARGE SCALE GENOMIC DNA]</scope>
    <source>
        <strain evidence="3 4">W67</strain>
    </source>
</reference>
<feature type="domain" description="Bbp19-like phage" evidence="2">
    <location>
        <begin position="34"/>
        <end position="98"/>
    </location>
</feature>
<name>A0AAW5DWG0_9NEIS</name>
<comment type="caution">
    <text evidence="3">The sequence shown here is derived from an EMBL/GenBank/DDBJ whole genome shotgun (WGS) entry which is preliminary data.</text>
</comment>
<evidence type="ECO:0000313" key="4">
    <source>
        <dbReference type="Proteomes" id="UP001200247"/>
    </source>
</evidence>
<feature type="region of interest" description="Disordered" evidence="1">
    <location>
        <begin position="1"/>
        <end position="28"/>
    </location>
</feature>
<evidence type="ECO:0000313" key="3">
    <source>
        <dbReference type="EMBL" id="MCG9025054.1"/>
    </source>
</evidence>
<dbReference type="EMBL" id="JAJAXM010000005">
    <property type="protein sequence ID" value="MCG9025054.1"/>
    <property type="molecule type" value="Genomic_DNA"/>
</dbReference>
<dbReference type="Pfam" id="PF25181">
    <property type="entry name" value="Phage_Bbp19"/>
    <property type="match status" value="1"/>
</dbReference>
<dbReference type="Proteomes" id="UP001200247">
    <property type="component" value="Unassembled WGS sequence"/>
</dbReference>
<accession>A0AAW5DWG0</accession>
<proteinExistence type="predicted"/>
<sequence>MSTYDPTDIDRQLQDDAERKARKQLDRDAEAEDFKWLMGSKRGRRIAWRLLEDSGVFRLSFSTDPLQMAFNEGNRNFGNRVLALVHAHCPEKYPTMIKEQSDGHPDD</sequence>
<evidence type="ECO:0000256" key="1">
    <source>
        <dbReference type="SAM" id="MobiDB-lite"/>
    </source>
</evidence>